<dbReference type="HOGENOM" id="CLU_3371656_0_0_0"/>
<dbReference type="Proteomes" id="UP000002366">
    <property type="component" value="Chromosome"/>
</dbReference>
<dbReference type="EMBL" id="CP001997">
    <property type="protein sequence ID" value="ADE56155.1"/>
    <property type="molecule type" value="Genomic_DNA"/>
</dbReference>
<protein>
    <submittedName>
        <fullName evidence="1">Uncharacterized protein</fullName>
    </submittedName>
</protein>
<organism evidence="1 2">
    <name type="scientific">Aminobacterium colombiense (strain DSM 12261 / ALA-1)</name>
    <dbReference type="NCBI Taxonomy" id="572547"/>
    <lineage>
        <taxon>Bacteria</taxon>
        <taxon>Thermotogati</taxon>
        <taxon>Synergistota</taxon>
        <taxon>Synergistia</taxon>
        <taxon>Synergistales</taxon>
        <taxon>Aminobacteriaceae</taxon>
        <taxon>Aminobacterium</taxon>
    </lineage>
</organism>
<keyword evidence="2" id="KW-1185">Reference proteome</keyword>
<gene>
    <name evidence="1" type="ordered locus">Amico_0006</name>
</gene>
<evidence type="ECO:0000313" key="2">
    <source>
        <dbReference type="Proteomes" id="UP000002366"/>
    </source>
</evidence>
<accession>D5EC73</accession>
<evidence type="ECO:0000313" key="1">
    <source>
        <dbReference type="EMBL" id="ADE56155.1"/>
    </source>
</evidence>
<proteinExistence type="predicted"/>
<dbReference type="KEGG" id="aco:Amico_0006"/>
<sequence>MFNQISKLVAKHEQVGVVAEITGTQHTLIKLQNR</sequence>
<name>D5EC73_AMICL</name>
<reference evidence="1 2" key="1">
    <citation type="journal article" date="2010" name="Stand. Genomic Sci.">
        <title>Complete genome sequence of Aminobacterium colombiense type strain (ALA-1).</title>
        <authorList>
            <person name="Chertkov O."/>
            <person name="Sikorski J."/>
            <person name="Brambilla E."/>
            <person name="Lapidus A."/>
            <person name="Copeland A."/>
            <person name="Glavina Del Rio T."/>
            <person name="Nolan M."/>
            <person name="Lucas S."/>
            <person name="Tice H."/>
            <person name="Cheng J.F."/>
            <person name="Han C."/>
            <person name="Detter J.C."/>
            <person name="Bruce D."/>
            <person name="Tapia R."/>
            <person name="Goodwin L."/>
            <person name="Pitluck S."/>
            <person name="Liolios K."/>
            <person name="Ivanova N."/>
            <person name="Mavromatis K."/>
            <person name="Ovchinnikova G."/>
            <person name="Pati A."/>
            <person name="Chen A."/>
            <person name="Palaniappan K."/>
            <person name="Land M."/>
            <person name="Hauser L."/>
            <person name="Chang Y.J."/>
            <person name="Jeffries C.D."/>
            <person name="Spring S."/>
            <person name="Rohde M."/>
            <person name="Goker M."/>
            <person name="Bristow J."/>
            <person name="Eisen J.A."/>
            <person name="Markowitz V."/>
            <person name="Hugenholtz P."/>
            <person name="Kyrpides N.C."/>
            <person name="Klenk H.P."/>
        </authorList>
    </citation>
    <scope>NUCLEOTIDE SEQUENCE [LARGE SCALE GENOMIC DNA]</scope>
    <source>
        <strain evidence="2">DSM 12261 / ALA-1</strain>
    </source>
</reference>
<dbReference type="STRING" id="572547.Amico_0006"/>
<dbReference type="AlphaFoldDB" id="D5EC73"/>